<proteinExistence type="predicted"/>
<evidence type="ECO:0000256" key="1">
    <source>
        <dbReference type="SAM" id="SignalP"/>
    </source>
</evidence>
<dbReference type="Gene3D" id="2.60.40.1080">
    <property type="match status" value="1"/>
</dbReference>
<dbReference type="Proteomes" id="UP000247932">
    <property type="component" value="Unassembled WGS sequence"/>
</dbReference>
<name>A0A2V4DZX8_9GAMM</name>
<dbReference type="RefSeq" id="WP_110434429.1">
    <property type="nucleotide sequence ID" value="NZ_QGLR01000014.1"/>
</dbReference>
<keyword evidence="1" id="KW-0732">Signal</keyword>
<keyword evidence="3" id="KW-1185">Reference proteome</keyword>
<feature type="chain" id="PRO_5016085506" description="C-type lectin domain-containing protein" evidence="1">
    <location>
        <begin position="28"/>
        <end position="459"/>
    </location>
</feature>
<evidence type="ECO:0000313" key="2">
    <source>
        <dbReference type="EMBL" id="PXZ05079.1"/>
    </source>
</evidence>
<organism evidence="2 3">
    <name type="scientific">Gilliamella apicola</name>
    <dbReference type="NCBI Taxonomy" id="1196095"/>
    <lineage>
        <taxon>Bacteria</taxon>
        <taxon>Pseudomonadati</taxon>
        <taxon>Pseudomonadota</taxon>
        <taxon>Gammaproteobacteria</taxon>
        <taxon>Orbales</taxon>
        <taxon>Orbaceae</taxon>
        <taxon>Gilliamella</taxon>
    </lineage>
</organism>
<dbReference type="AlphaFoldDB" id="A0A2V4DZX8"/>
<gene>
    <name evidence="2" type="ORF">DKK70_13205</name>
</gene>
<protein>
    <recommendedName>
        <fullName evidence="4">C-type lectin domain-containing protein</fullName>
    </recommendedName>
</protein>
<comment type="caution">
    <text evidence="2">The sequence shown here is derived from an EMBL/GenBank/DDBJ whole genome shotgun (WGS) entry which is preliminary data.</text>
</comment>
<sequence>MNGFPRSRFFISWFYLILFICSQQAFASLSQTTARVIEGTPPHLSSTLEANIDDLDLFGLKIDNHNYYGDEVNQSPITSNYPFKNKIQLAPIKQPNDQEYFDADGDELLSLTESPYLIDMTWYYTDVNGNQVEFTPSDTDTFCNLAKQDIHAPFKIKLSTDFLTLFSKYGTPDYYQYPNADITTKPSKTYTIMHDVGICYAKPEINPPESGINAEGQWDATYGFLPQSRTDASKNFPSTGFYGARFQLILSNPEMAKDYEWSIKQGGELVQVNKDPTTQVITVSFDTPDARDPAKAWQYIMGSTDGHTVIVEGKNPQKNTTIKYSFTLVKWFVGWDESNIGKPQASIGSAQDVVDGCNSLAGGGKYRISYSQEVVNSNLMSNKTYYTREIGTLFSEWGDPSQNSYPNSWAPAENQNNKTRRIWLYDPDKDDFCDLHTYNAKYHCVNETGAKNGLCTSIR</sequence>
<reference evidence="2 3" key="1">
    <citation type="submission" date="2018-05" db="EMBL/GenBank/DDBJ databases">
        <title>Reference genomes for bee gut microbiota database.</title>
        <authorList>
            <person name="Ellegaard K.M."/>
        </authorList>
    </citation>
    <scope>NUCLEOTIDE SEQUENCE [LARGE SCALE GENOMIC DNA]</scope>
    <source>
        <strain evidence="2 3">ESL0182</strain>
    </source>
</reference>
<dbReference type="EMBL" id="QGLR01000014">
    <property type="protein sequence ID" value="PXZ05079.1"/>
    <property type="molecule type" value="Genomic_DNA"/>
</dbReference>
<accession>A0A2V4DZX8</accession>
<dbReference type="OrthoDB" id="7066358at2"/>
<feature type="signal peptide" evidence="1">
    <location>
        <begin position="1"/>
        <end position="27"/>
    </location>
</feature>
<evidence type="ECO:0008006" key="4">
    <source>
        <dbReference type="Google" id="ProtNLM"/>
    </source>
</evidence>
<evidence type="ECO:0000313" key="3">
    <source>
        <dbReference type="Proteomes" id="UP000247932"/>
    </source>
</evidence>